<name>A0AAV9WYU4_9PEZI</name>
<dbReference type="InterPro" id="IPR045312">
    <property type="entry name" value="PCBER-like"/>
</dbReference>
<dbReference type="EMBL" id="JAVHJO010000013">
    <property type="protein sequence ID" value="KAK6530280.1"/>
    <property type="molecule type" value="Genomic_DNA"/>
</dbReference>
<evidence type="ECO:0000256" key="1">
    <source>
        <dbReference type="ARBA" id="ARBA00022857"/>
    </source>
</evidence>
<gene>
    <name evidence="4" type="ORF">TWF694_003642</name>
</gene>
<dbReference type="SUPFAM" id="SSF51735">
    <property type="entry name" value="NAD(P)-binding Rossmann-fold domains"/>
    <property type="match status" value="1"/>
</dbReference>
<keyword evidence="5" id="KW-1185">Reference proteome</keyword>
<keyword evidence="1" id="KW-0521">NADP</keyword>
<accession>A0AAV9WYU4</accession>
<dbReference type="Pfam" id="PF05368">
    <property type="entry name" value="NmrA"/>
    <property type="match status" value="1"/>
</dbReference>
<proteinExistence type="predicted"/>
<evidence type="ECO:0000259" key="3">
    <source>
        <dbReference type="Pfam" id="PF05368"/>
    </source>
</evidence>
<dbReference type="GO" id="GO:0016491">
    <property type="term" value="F:oxidoreductase activity"/>
    <property type="evidence" value="ECO:0007669"/>
    <property type="project" value="UniProtKB-KW"/>
</dbReference>
<dbReference type="PANTHER" id="PTHR47706:SF9">
    <property type="entry name" value="NMRA-LIKE DOMAIN-CONTAINING PROTEIN-RELATED"/>
    <property type="match status" value="1"/>
</dbReference>
<dbReference type="InterPro" id="IPR008030">
    <property type="entry name" value="NmrA-like"/>
</dbReference>
<organism evidence="4 5">
    <name type="scientific">Orbilia ellipsospora</name>
    <dbReference type="NCBI Taxonomy" id="2528407"/>
    <lineage>
        <taxon>Eukaryota</taxon>
        <taxon>Fungi</taxon>
        <taxon>Dikarya</taxon>
        <taxon>Ascomycota</taxon>
        <taxon>Pezizomycotina</taxon>
        <taxon>Orbiliomycetes</taxon>
        <taxon>Orbiliales</taxon>
        <taxon>Orbiliaceae</taxon>
        <taxon>Orbilia</taxon>
    </lineage>
</organism>
<evidence type="ECO:0000313" key="5">
    <source>
        <dbReference type="Proteomes" id="UP001365542"/>
    </source>
</evidence>
<evidence type="ECO:0000313" key="4">
    <source>
        <dbReference type="EMBL" id="KAK6530280.1"/>
    </source>
</evidence>
<dbReference type="Gene3D" id="3.40.50.720">
    <property type="entry name" value="NAD(P)-binding Rossmann-like Domain"/>
    <property type="match status" value="1"/>
</dbReference>
<evidence type="ECO:0000256" key="2">
    <source>
        <dbReference type="ARBA" id="ARBA00023002"/>
    </source>
</evidence>
<dbReference type="InterPro" id="IPR051609">
    <property type="entry name" value="NmrA/Isoflavone_reductase-like"/>
</dbReference>
<comment type="caution">
    <text evidence="4">The sequence shown here is derived from an EMBL/GenBank/DDBJ whole genome shotgun (WGS) entry which is preliminary data.</text>
</comment>
<dbReference type="PANTHER" id="PTHR47706">
    <property type="entry name" value="NMRA-LIKE FAMILY PROTEIN"/>
    <property type="match status" value="1"/>
</dbReference>
<keyword evidence="2" id="KW-0560">Oxidoreductase</keyword>
<dbReference type="AlphaFoldDB" id="A0AAV9WYU4"/>
<dbReference type="InterPro" id="IPR036291">
    <property type="entry name" value="NAD(P)-bd_dom_sf"/>
</dbReference>
<sequence length="305" mass="33152">MSNSTIQKVVLVGGSGHLGPFILAALQAANYDLTVVTRRDSTAKFPQNTKVVKIDDGYPEDQVLEAFAGADAVVLSLAFVALEYHAALVDASIKAGVKRLVASTYGCNDENAAVLDLFPIAYRHHNIVNDLRSRKAPGWSWTSISCGPFFEMCVETGFFGLNAQDHTAILCDDASDFKFSTTTRATIGTAVARVLAKPEETANRNIFISSFEVTMNEVFNSMKKATGVSDWTVTSTSTDELVVSGREMWARGDMYGMAKLALVSQLREEYGSNFRKLGKLDNDLLGIETEDVDVVVAEALKDVPK</sequence>
<protein>
    <recommendedName>
        <fullName evidence="3">NmrA-like domain-containing protein</fullName>
    </recommendedName>
</protein>
<dbReference type="Proteomes" id="UP001365542">
    <property type="component" value="Unassembled WGS sequence"/>
</dbReference>
<feature type="domain" description="NmrA-like" evidence="3">
    <location>
        <begin position="7"/>
        <end position="227"/>
    </location>
</feature>
<reference evidence="4 5" key="1">
    <citation type="submission" date="2019-10" db="EMBL/GenBank/DDBJ databases">
        <authorList>
            <person name="Palmer J.M."/>
        </authorList>
    </citation>
    <scope>NUCLEOTIDE SEQUENCE [LARGE SCALE GENOMIC DNA]</scope>
    <source>
        <strain evidence="4 5">TWF694</strain>
    </source>
</reference>
<dbReference type="CDD" id="cd05259">
    <property type="entry name" value="PCBER_SDR_a"/>
    <property type="match status" value="1"/>
</dbReference>